<feature type="region of interest" description="Disordered" evidence="1">
    <location>
        <begin position="160"/>
        <end position="189"/>
    </location>
</feature>
<evidence type="ECO:0000259" key="2">
    <source>
        <dbReference type="Pfam" id="PF08553"/>
    </source>
</evidence>
<dbReference type="InterPro" id="IPR040768">
    <property type="entry name" value="Vid27_PH"/>
</dbReference>
<dbReference type="InterPro" id="IPR040458">
    <property type="entry name" value="Vid27"/>
</dbReference>
<dbReference type="AlphaFoldDB" id="A0A166VRJ3"/>
<dbReference type="Proteomes" id="UP000076532">
    <property type="component" value="Unassembled WGS sequence"/>
</dbReference>
<feature type="domain" description="Vid27 PH-like" evidence="3">
    <location>
        <begin position="224"/>
        <end position="328"/>
    </location>
</feature>
<evidence type="ECO:0000259" key="3">
    <source>
        <dbReference type="Pfam" id="PF17747"/>
    </source>
</evidence>
<name>A0A166VRJ3_9AGAM</name>
<dbReference type="PANTHER" id="PTHR31913:SF0">
    <property type="entry name" value="VACUOLAR IMPORT AND DEGRADATION PROTEIN 27"/>
    <property type="match status" value="1"/>
</dbReference>
<dbReference type="InterPro" id="IPR011044">
    <property type="entry name" value="Quino_amine_DH_bsu"/>
</dbReference>
<reference evidence="5 6" key="1">
    <citation type="journal article" date="2016" name="Mol. Biol. Evol.">
        <title>Comparative Genomics of Early-Diverging Mushroom-Forming Fungi Provides Insights into the Origins of Lignocellulose Decay Capabilities.</title>
        <authorList>
            <person name="Nagy L.G."/>
            <person name="Riley R."/>
            <person name="Tritt A."/>
            <person name="Adam C."/>
            <person name="Daum C."/>
            <person name="Floudas D."/>
            <person name="Sun H."/>
            <person name="Yadav J.S."/>
            <person name="Pangilinan J."/>
            <person name="Larsson K.H."/>
            <person name="Matsuura K."/>
            <person name="Barry K."/>
            <person name="Labutti K."/>
            <person name="Kuo R."/>
            <person name="Ohm R.A."/>
            <person name="Bhattacharya S.S."/>
            <person name="Shirouzu T."/>
            <person name="Yoshinaga Y."/>
            <person name="Martin F.M."/>
            <person name="Grigoriev I.V."/>
            <person name="Hibbett D.S."/>
        </authorList>
    </citation>
    <scope>NUCLEOTIDE SEQUENCE [LARGE SCALE GENOMIC DNA]</scope>
    <source>
        <strain evidence="5 6">CBS 109695</strain>
    </source>
</reference>
<dbReference type="SUPFAM" id="SSF50969">
    <property type="entry name" value="YVTN repeat-like/Quinoprotein amine dehydrogenase"/>
    <property type="match status" value="1"/>
</dbReference>
<feature type="compositionally biased region" description="Acidic residues" evidence="1">
    <location>
        <begin position="361"/>
        <end position="393"/>
    </location>
</feature>
<feature type="domain" description="Vacuolar import/degradation Vid27 C-terminal" evidence="2">
    <location>
        <begin position="403"/>
        <end position="752"/>
    </location>
</feature>
<proteinExistence type="predicted"/>
<dbReference type="InterPro" id="IPR040979">
    <property type="entry name" value="Vid27_N"/>
</dbReference>
<dbReference type="PANTHER" id="PTHR31913">
    <property type="entry name" value="VACUOLAR IMPORT AND DEGRADATION PROTEIN 27"/>
    <property type="match status" value="1"/>
</dbReference>
<feature type="domain" description="Vid27 N-terminal" evidence="4">
    <location>
        <begin position="1"/>
        <end position="164"/>
    </location>
</feature>
<dbReference type="EMBL" id="KV417484">
    <property type="protein sequence ID" value="KZP32992.1"/>
    <property type="molecule type" value="Genomic_DNA"/>
</dbReference>
<dbReference type="Pfam" id="PF08553">
    <property type="entry name" value="VID27"/>
    <property type="match status" value="1"/>
</dbReference>
<evidence type="ECO:0000259" key="4">
    <source>
        <dbReference type="Pfam" id="PF17748"/>
    </source>
</evidence>
<protein>
    <submittedName>
        <fullName evidence="5">VID27 cytoplasmic protein</fullName>
    </submittedName>
</protein>
<dbReference type="Gene3D" id="2.130.10.10">
    <property type="entry name" value="YVTN repeat-like/Quinoprotein amine dehydrogenase"/>
    <property type="match status" value="1"/>
</dbReference>
<organism evidence="5 6">
    <name type="scientific">Athelia psychrophila</name>
    <dbReference type="NCBI Taxonomy" id="1759441"/>
    <lineage>
        <taxon>Eukaryota</taxon>
        <taxon>Fungi</taxon>
        <taxon>Dikarya</taxon>
        <taxon>Basidiomycota</taxon>
        <taxon>Agaricomycotina</taxon>
        <taxon>Agaricomycetes</taxon>
        <taxon>Agaricomycetidae</taxon>
        <taxon>Atheliales</taxon>
        <taxon>Atheliaceae</taxon>
        <taxon>Athelia</taxon>
    </lineage>
</organism>
<dbReference type="InterPro" id="IPR015943">
    <property type="entry name" value="WD40/YVTN_repeat-like_dom_sf"/>
</dbReference>
<dbReference type="STRING" id="436010.A0A166VRJ3"/>
<evidence type="ECO:0000256" key="1">
    <source>
        <dbReference type="SAM" id="MobiDB-lite"/>
    </source>
</evidence>
<accession>A0A166VRJ3</accession>
<gene>
    <name evidence="5" type="ORF">FIBSPDRAFT_943956</name>
</gene>
<evidence type="ECO:0000313" key="5">
    <source>
        <dbReference type="EMBL" id="KZP32992.1"/>
    </source>
</evidence>
<keyword evidence="6" id="KW-1185">Reference proteome</keyword>
<dbReference type="InterPro" id="IPR013863">
    <property type="entry name" value="VID27_C"/>
</dbReference>
<evidence type="ECO:0000313" key="6">
    <source>
        <dbReference type="Proteomes" id="UP000076532"/>
    </source>
</evidence>
<dbReference type="OrthoDB" id="10251113at2759"/>
<dbReference type="GO" id="GO:0005737">
    <property type="term" value="C:cytoplasm"/>
    <property type="evidence" value="ECO:0007669"/>
    <property type="project" value="TreeGrafter"/>
</dbReference>
<dbReference type="GO" id="GO:0005634">
    <property type="term" value="C:nucleus"/>
    <property type="evidence" value="ECO:0007669"/>
    <property type="project" value="TreeGrafter"/>
</dbReference>
<dbReference type="Pfam" id="PF17748">
    <property type="entry name" value="VID27_N"/>
    <property type="match status" value="1"/>
</dbReference>
<sequence length="766" mass="85563">MNIFRNLIGKVWQDANAAEVVKISSGQLYLVRPGNIRTSRECIFNDAMATVRRVPAAEHHFQLVITRVYEEGDQELLQDEDETDEERPFLISEELAFRVGERDGDPTFMWNDINGGEDESFEFVAADTNAPTRAFFETCMYRAMYERKYRRSAENTADADLEQFIYKPPQRKTSAMSPPKRKGSRKSDPELVGAMQSLSVAPPSPAKAAPASKPVPTAPLAAIFGQPADLHFWSMEKEEFELECHVTAQISAPTGVPFEYWIVASTAEGLFLAHKITSEMNPRWSGKNLSITWNMFTDHGAASSWLFRFPTPEGYNEFKNIFSMASWEGLHQASWAKVKPEEQGYIINSNYSEDVEMRDISEEDEEGEVDSELDAELEASDDSEDEDMEEDQEGLPPALGKGERNSQLTVGYKGDRSYVVRGNNIGVFNHGADNGVRYNATISKLTTPQGKEFIPKQVMLHDQDSKMILMNPAEPNSLYSMDIERGKVVEEWKVHDDIAVSHMAPDNKFAGTTREQTLVGASHNALFRIDPRVSGKKMVDSQYKQYAGKNKFSGVATTADGRLAVASEKGDIRLFDSIGKNAKTALPPLGDPITGIDVTADGRWIVATTKTYLLLIDTLIGEGRYKGAQGFDRSFPASAKPMPRRLQLRGEHVAYMNHDISFSPAKFNQGEGLEENAIVTSTGHFVVAWDFKKVKNGQLDKYEIKKYEDMVVQDNFKFGDDKNIIVALANNVIGINKKNLKKPTRQSLAAPMNTLQSKSGIVNSPY</sequence>
<feature type="region of interest" description="Disordered" evidence="1">
    <location>
        <begin position="356"/>
        <end position="406"/>
    </location>
</feature>
<dbReference type="Pfam" id="PF17747">
    <property type="entry name" value="VID27_PH"/>
    <property type="match status" value="1"/>
</dbReference>